<evidence type="ECO:0000313" key="1">
    <source>
        <dbReference type="EMBL" id="GIF75895.1"/>
    </source>
</evidence>
<organism evidence="1 2">
    <name type="scientific">Asanoa siamensis</name>
    <dbReference type="NCBI Taxonomy" id="926357"/>
    <lineage>
        <taxon>Bacteria</taxon>
        <taxon>Bacillati</taxon>
        <taxon>Actinomycetota</taxon>
        <taxon>Actinomycetes</taxon>
        <taxon>Micromonosporales</taxon>
        <taxon>Micromonosporaceae</taxon>
        <taxon>Asanoa</taxon>
    </lineage>
</organism>
<proteinExistence type="predicted"/>
<evidence type="ECO:0000313" key="2">
    <source>
        <dbReference type="Proteomes" id="UP000604117"/>
    </source>
</evidence>
<dbReference type="EMBL" id="BONE01000050">
    <property type="protein sequence ID" value="GIF75895.1"/>
    <property type="molecule type" value="Genomic_DNA"/>
</dbReference>
<keyword evidence="2" id="KW-1185">Reference proteome</keyword>
<dbReference type="Proteomes" id="UP000604117">
    <property type="component" value="Unassembled WGS sequence"/>
</dbReference>
<gene>
    <name evidence="1" type="ORF">Asi02nite_54130</name>
</gene>
<accession>A0ABQ4CX89</accession>
<name>A0ABQ4CX89_9ACTN</name>
<reference evidence="1 2" key="1">
    <citation type="submission" date="2021-01" db="EMBL/GenBank/DDBJ databases">
        <title>Whole genome shotgun sequence of Asanoa siamensis NBRC 107932.</title>
        <authorList>
            <person name="Komaki H."/>
            <person name="Tamura T."/>
        </authorList>
    </citation>
    <scope>NUCLEOTIDE SEQUENCE [LARGE SCALE GENOMIC DNA]</scope>
    <source>
        <strain evidence="1 2">NBRC 107932</strain>
    </source>
</reference>
<sequence length="116" mass="12086">MVPTLPSRTADLSLCAVAARHFSQWSQTAPRSASEVEQATPDEIAEFAAAADEFLAQTAGYPAGPAAALPGLVGEYRFDLSMAGRGPTWARGVAASADLVRTRYGIFRVAANCGSP</sequence>
<comment type="caution">
    <text evidence="1">The sequence shown here is derived from an EMBL/GenBank/DDBJ whole genome shotgun (WGS) entry which is preliminary data.</text>
</comment>
<protein>
    <submittedName>
        <fullName evidence="1">Uncharacterized protein</fullName>
    </submittedName>
</protein>